<dbReference type="OrthoDB" id="996998at2759"/>
<dbReference type="Proteomes" id="UP000828251">
    <property type="component" value="Unassembled WGS sequence"/>
</dbReference>
<accession>A0A9D3V6C9</accession>
<gene>
    <name evidence="1" type="ORF">J1N35_025387</name>
</gene>
<evidence type="ECO:0000313" key="2">
    <source>
        <dbReference type="Proteomes" id="UP000828251"/>
    </source>
</evidence>
<proteinExistence type="predicted"/>
<dbReference type="EMBL" id="JAIQCV010000008">
    <property type="protein sequence ID" value="KAH1073059.1"/>
    <property type="molecule type" value="Genomic_DNA"/>
</dbReference>
<evidence type="ECO:0000313" key="1">
    <source>
        <dbReference type="EMBL" id="KAH1073059.1"/>
    </source>
</evidence>
<protein>
    <submittedName>
        <fullName evidence="1">Uncharacterized protein</fullName>
    </submittedName>
</protein>
<reference evidence="1 2" key="1">
    <citation type="journal article" date="2021" name="Plant Biotechnol. J.">
        <title>Multi-omics assisted identification of the key and species-specific regulatory components of drought-tolerant mechanisms in Gossypium stocksii.</title>
        <authorList>
            <person name="Yu D."/>
            <person name="Ke L."/>
            <person name="Zhang D."/>
            <person name="Wu Y."/>
            <person name="Sun Y."/>
            <person name="Mei J."/>
            <person name="Sun J."/>
            <person name="Sun Y."/>
        </authorList>
    </citation>
    <scope>NUCLEOTIDE SEQUENCE [LARGE SCALE GENOMIC DNA]</scope>
    <source>
        <strain evidence="2">cv. E1</strain>
        <tissue evidence="1">Leaf</tissue>
    </source>
</reference>
<sequence length="97" mass="11327">MAWRLWLFRQNLMLLKKLEKLIDRSNIRLIQSPFWLKIGPCPPECDKKDLPHAIGSTFGGIISSELMGEFCRIKVELDVQKPLRKRIFIMVGTQEKS</sequence>
<keyword evidence="2" id="KW-1185">Reference proteome</keyword>
<organism evidence="1 2">
    <name type="scientific">Gossypium stocksii</name>
    <dbReference type="NCBI Taxonomy" id="47602"/>
    <lineage>
        <taxon>Eukaryota</taxon>
        <taxon>Viridiplantae</taxon>
        <taxon>Streptophyta</taxon>
        <taxon>Embryophyta</taxon>
        <taxon>Tracheophyta</taxon>
        <taxon>Spermatophyta</taxon>
        <taxon>Magnoliopsida</taxon>
        <taxon>eudicotyledons</taxon>
        <taxon>Gunneridae</taxon>
        <taxon>Pentapetalae</taxon>
        <taxon>rosids</taxon>
        <taxon>malvids</taxon>
        <taxon>Malvales</taxon>
        <taxon>Malvaceae</taxon>
        <taxon>Malvoideae</taxon>
        <taxon>Gossypium</taxon>
    </lineage>
</organism>
<comment type="caution">
    <text evidence="1">The sequence shown here is derived from an EMBL/GenBank/DDBJ whole genome shotgun (WGS) entry which is preliminary data.</text>
</comment>
<name>A0A9D3V6C9_9ROSI</name>
<dbReference type="AlphaFoldDB" id="A0A9D3V6C9"/>